<gene>
    <name evidence="2" type="ORF">AMPC_23340</name>
</gene>
<proteinExistence type="predicted"/>
<keyword evidence="2" id="KW-0449">Lipoprotein</keyword>
<organism evidence="2 3">
    <name type="scientific">Anaeromyxobacter paludicola</name>
    <dbReference type="NCBI Taxonomy" id="2918171"/>
    <lineage>
        <taxon>Bacteria</taxon>
        <taxon>Pseudomonadati</taxon>
        <taxon>Myxococcota</taxon>
        <taxon>Myxococcia</taxon>
        <taxon>Myxococcales</taxon>
        <taxon>Cystobacterineae</taxon>
        <taxon>Anaeromyxobacteraceae</taxon>
        <taxon>Anaeromyxobacter</taxon>
    </lineage>
</organism>
<sequence>MTSSGSSSSKALALGLFAAAVLGGCRGARPAAVTAPAPLLVLYPVLNLNGGPAPSKELTAALRATLEKQGLPLVPDIAVMKALASRRLRYTGAVDREAATVLREQTGATGIIVPTLELYSALPPYRFALTMRLVTTDPEPEIRWLDAYAGTGKDHPGLLGAGILGSMERVRDRAFEQLAASLAASLRAPVPRAPCGDGGAIRPSRSYSAPFLSDAARRTVAVLPFVNDTQRRDAGEIAALRFLGPLIASGTVRVLEPGVVRQELLTYRFGATGGIGLDDARALLELLSADLVLSGTVRTFADASGTTGAPSVALGVYVLDRQTAELAWSSTSNATGEDGVYFFGVGRVSTASALTCRMARGVVDAMLGDRPKLPDSGPLPAKPARGTMARAANEIP</sequence>
<dbReference type="Gene3D" id="3.40.50.10610">
    <property type="entry name" value="ABC-type transport auxiliary lipoprotein component"/>
    <property type="match status" value="1"/>
</dbReference>
<dbReference type="Proteomes" id="UP001162734">
    <property type="component" value="Chromosome"/>
</dbReference>
<dbReference type="RefSeq" id="WP_248340984.1">
    <property type="nucleotide sequence ID" value="NZ_AP025592.1"/>
</dbReference>
<evidence type="ECO:0000313" key="2">
    <source>
        <dbReference type="EMBL" id="BDG09221.1"/>
    </source>
</evidence>
<protein>
    <submittedName>
        <fullName evidence="2">Lipoprotein</fullName>
    </submittedName>
</protein>
<evidence type="ECO:0000313" key="3">
    <source>
        <dbReference type="Proteomes" id="UP001162734"/>
    </source>
</evidence>
<dbReference type="EMBL" id="AP025592">
    <property type="protein sequence ID" value="BDG09221.1"/>
    <property type="molecule type" value="Genomic_DNA"/>
</dbReference>
<accession>A0ABM7XBL9</accession>
<keyword evidence="3" id="KW-1185">Reference proteome</keyword>
<feature type="region of interest" description="Disordered" evidence="1">
    <location>
        <begin position="369"/>
        <end position="396"/>
    </location>
</feature>
<reference evidence="3" key="1">
    <citation type="journal article" date="2022" name="Int. J. Syst. Evol. Microbiol.">
        <title>Anaeromyxobacter oryzae sp. nov., Anaeromyxobacter diazotrophicus sp. nov. and Anaeromyxobacter paludicola sp. nov., isolated from paddy soils.</title>
        <authorList>
            <person name="Itoh H."/>
            <person name="Xu Z."/>
            <person name="Mise K."/>
            <person name="Masuda Y."/>
            <person name="Ushijima N."/>
            <person name="Hayakawa C."/>
            <person name="Shiratori Y."/>
            <person name="Senoo K."/>
        </authorList>
    </citation>
    <scope>NUCLEOTIDE SEQUENCE [LARGE SCALE GENOMIC DNA]</scope>
    <source>
        <strain evidence="3">Red630</strain>
    </source>
</reference>
<evidence type="ECO:0000256" key="1">
    <source>
        <dbReference type="SAM" id="MobiDB-lite"/>
    </source>
</evidence>
<name>A0ABM7XBL9_9BACT</name>